<keyword evidence="1" id="KW-0902">Two-component regulatory system</keyword>
<evidence type="ECO:0000256" key="1">
    <source>
        <dbReference type="ARBA" id="ARBA00023012"/>
    </source>
</evidence>
<dbReference type="PROSITE" id="PS50894">
    <property type="entry name" value="HPT"/>
    <property type="match status" value="1"/>
</dbReference>
<dbReference type="InterPro" id="IPR008207">
    <property type="entry name" value="Sig_transdc_His_kin_Hpt_dom"/>
</dbReference>
<keyword evidence="5" id="KW-1185">Reference proteome</keyword>
<evidence type="ECO:0000313" key="5">
    <source>
        <dbReference type="Proteomes" id="UP001249020"/>
    </source>
</evidence>
<keyword evidence="2" id="KW-0597">Phosphoprotein</keyword>
<proteinExistence type="predicted"/>
<evidence type="ECO:0000259" key="3">
    <source>
        <dbReference type="PROSITE" id="PS50894"/>
    </source>
</evidence>
<sequence>MSSNLPLLNYDFALNQLGGNESLLSKMLGKFSNEFESVSSELAELLASGDIKSAKMRVHTIKGISGNLGLQALYECATKFDAQLREDNYQEDMFQHFSALVEQTCAQIQEREQIKAPAKTLVSPTLSLETSKLELTRKLERNEFIDDDTLINLVSGLSMSEEKSKELIDLIEELQYQDALNLVSAQ</sequence>
<gene>
    <name evidence="4" type="ORF">RM544_10285</name>
</gene>
<dbReference type="Proteomes" id="UP001249020">
    <property type="component" value="Unassembled WGS sequence"/>
</dbReference>
<feature type="modified residue" description="Phosphohistidine" evidence="2">
    <location>
        <position position="59"/>
    </location>
</feature>
<dbReference type="RefSeq" id="WP_311361697.1">
    <property type="nucleotide sequence ID" value="NZ_JAVRIE010000003.1"/>
</dbReference>
<dbReference type="EMBL" id="JAVRIE010000003">
    <property type="protein sequence ID" value="MDT0582928.1"/>
    <property type="molecule type" value="Genomic_DNA"/>
</dbReference>
<dbReference type="SUPFAM" id="SSF47226">
    <property type="entry name" value="Histidine-containing phosphotransfer domain, HPT domain"/>
    <property type="match status" value="1"/>
</dbReference>
<dbReference type="InterPro" id="IPR036641">
    <property type="entry name" value="HPT_dom_sf"/>
</dbReference>
<feature type="domain" description="HPt" evidence="3">
    <location>
        <begin position="20"/>
        <end position="111"/>
    </location>
</feature>
<organism evidence="4 5">
    <name type="scientific">Brumicola blandensis</name>
    <dbReference type="NCBI Taxonomy" id="3075611"/>
    <lineage>
        <taxon>Bacteria</taxon>
        <taxon>Pseudomonadati</taxon>
        <taxon>Pseudomonadota</taxon>
        <taxon>Gammaproteobacteria</taxon>
        <taxon>Alteromonadales</taxon>
        <taxon>Alteromonadaceae</taxon>
        <taxon>Brumicola</taxon>
    </lineage>
</organism>
<dbReference type="GO" id="GO:0004672">
    <property type="term" value="F:protein kinase activity"/>
    <property type="evidence" value="ECO:0007669"/>
    <property type="project" value="UniProtKB-ARBA"/>
</dbReference>
<protein>
    <submittedName>
        <fullName evidence="4">Hpt domain-containing protein</fullName>
    </submittedName>
</protein>
<comment type="caution">
    <text evidence="4">The sequence shown here is derived from an EMBL/GenBank/DDBJ whole genome shotgun (WGS) entry which is preliminary data.</text>
</comment>
<dbReference type="AlphaFoldDB" id="A0AAW8R6W7"/>
<dbReference type="Pfam" id="PF01627">
    <property type="entry name" value="Hpt"/>
    <property type="match status" value="1"/>
</dbReference>
<name>A0AAW8R6W7_9ALTE</name>
<dbReference type="GO" id="GO:0000160">
    <property type="term" value="P:phosphorelay signal transduction system"/>
    <property type="evidence" value="ECO:0007669"/>
    <property type="project" value="UniProtKB-KW"/>
</dbReference>
<dbReference type="Gene3D" id="1.20.120.160">
    <property type="entry name" value="HPT domain"/>
    <property type="match status" value="1"/>
</dbReference>
<evidence type="ECO:0000256" key="2">
    <source>
        <dbReference type="PROSITE-ProRule" id="PRU00110"/>
    </source>
</evidence>
<accession>A0AAW8R6W7</accession>
<reference evidence="4 5" key="1">
    <citation type="submission" date="2023-09" db="EMBL/GenBank/DDBJ databases">
        <authorList>
            <person name="Rey-Velasco X."/>
        </authorList>
    </citation>
    <scope>NUCLEOTIDE SEQUENCE [LARGE SCALE GENOMIC DNA]</scope>
    <source>
        <strain evidence="4 5">W409</strain>
    </source>
</reference>
<evidence type="ECO:0000313" key="4">
    <source>
        <dbReference type="EMBL" id="MDT0582928.1"/>
    </source>
</evidence>